<dbReference type="Proteomes" id="UP000280091">
    <property type="component" value="Unassembled WGS sequence"/>
</dbReference>
<reference evidence="1 2" key="1">
    <citation type="submission" date="2018-10" db="EMBL/GenBank/DDBJ databases">
        <title>Genomic Encyclopedia of Archaeal and Bacterial Type Strains, Phase II (KMG-II): from individual species to whole genera.</title>
        <authorList>
            <person name="Goeker M."/>
        </authorList>
    </citation>
    <scope>NUCLEOTIDE SEQUENCE [LARGE SCALE GENOMIC DNA]</scope>
    <source>
        <strain evidence="1 2">DSM 15094</strain>
    </source>
</reference>
<protein>
    <submittedName>
        <fullName evidence="1">Uncharacterized protein</fullName>
    </submittedName>
</protein>
<proteinExistence type="predicted"/>
<accession>A0A495S823</accession>
<evidence type="ECO:0000313" key="1">
    <source>
        <dbReference type="EMBL" id="RKS95789.1"/>
    </source>
</evidence>
<organism evidence="1 2">
    <name type="scientific">Flavobacterium limicola</name>
    <dbReference type="NCBI Taxonomy" id="180441"/>
    <lineage>
        <taxon>Bacteria</taxon>
        <taxon>Pseudomonadati</taxon>
        <taxon>Bacteroidota</taxon>
        <taxon>Flavobacteriia</taxon>
        <taxon>Flavobacteriales</taxon>
        <taxon>Flavobacteriaceae</taxon>
        <taxon>Flavobacterium</taxon>
    </lineage>
</organism>
<sequence>MLILIFLKMEPYRIKTQKKEDWIQKDFERQIPKLDCKKIFVPNQDELFF</sequence>
<dbReference type="EMBL" id="RBXA01000001">
    <property type="protein sequence ID" value="RKS95789.1"/>
    <property type="molecule type" value="Genomic_DNA"/>
</dbReference>
<dbReference type="AlphaFoldDB" id="A0A495S823"/>
<gene>
    <name evidence="1" type="ORF">BC952_1490</name>
</gene>
<comment type="caution">
    <text evidence="1">The sequence shown here is derived from an EMBL/GenBank/DDBJ whole genome shotgun (WGS) entry which is preliminary data.</text>
</comment>
<keyword evidence="2" id="KW-1185">Reference proteome</keyword>
<evidence type="ECO:0000313" key="2">
    <source>
        <dbReference type="Proteomes" id="UP000280091"/>
    </source>
</evidence>
<name>A0A495S823_9FLAO</name>